<keyword evidence="1" id="KW-0378">Hydrolase</keyword>
<dbReference type="SMART" id="SM00148">
    <property type="entry name" value="PLCXc"/>
    <property type="match status" value="1"/>
</dbReference>
<gene>
    <name evidence="3" type="ORF">NAV_LOCUS3077</name>
</gene>
<proteinExistence type="predicted"/>
<dbReference type="GO" id="GO:0005886">
    <property type="term" value="C:plasma membrane"/>
    <property type="evidence" value="ECO:0007669"/>
    <property type="project" value="TreeGrafter"/>
</dbReference>
<comment type="catalytic activity">
    <reaction evidence="1">
        <text>a 1,2-diacyl-sn-glycero-3-phospho-(1D-myo-inositol-4,5-bisphosphate) + H2O = 1D-myo-inositol 1,4,5-trisphosphate + a 1,2-diacyl-sn-glycerol + H(+)</text>
        <dbReference type="Rhea" id="RHEA:33179"/>
        <dbReference type="ChEBI" id="CHEBI:15377"/>
        <dbReference type="ChEBI" id="CHEBI:15378"/>
        <dbReference type="ChEBI" id="CHEBI:17815"/>
        <dbReference type="ChEBI" id="CHEBI:58456"/>
        <dbReference type="ChEBI" id="CHEBI:203600"/>
        <dbReference type="EC" id="3.1.4.11"/>
    </reaction>
</comment>
<dbReference type="Gene3D" id="2.30.29.30">
    <property type="entry name" value="Pleckstrin-homology domain (PH domain)/Phosphotyrosine-binding domain (PTB)"/>
    <property type="match status" value="1"/>
</dbReference>
<dbReference type="SMART" id="SM00149">
    <property type="entry name" value="PLCYc"/>
    <property type="match status" value="1"/>
</dbReference>
<dbReference type="PANTHER" id="PTHR10336">
    <property type="entry name" value="PHOSPHOINOSITIDE-SPECIFIC PHOSPHOLIPASE C FAMILY PROTEIN"/>
    <property type="match status" value="1"/>
</dbReference>
<dbReference type="InterPro" id="IPR001192">
    <property type="entry name" value="PI-PLC_fam"/>
</dbReference>
<sequence length="563" mass="64443">MNGNRSNQISRKNASEINILSVTSDIQHGQGSQDAIKLCAKNGALMRRVKRGKIGQAKSVFFVNGNRQFQYHTLGYSKIISPRQKTVEVDQLVEVCIGFGTDQLQKASERISFRRIAPEEYCISVIVRQYGKNKRRMIDFIAANSRDKEVFADALRCIIGEKETKLMEFNEKQWIIDKFYATDVKSNSSRKDGTLSANDLKNFLIYKQKFKGIDNNIATSIINEIIIKLGTYRIEKPANLLGPFDFRYLLRSRWGNILKCGHENIFQELDQPLSHYYINSSHNIYLVGTQINGEAIIEGYINAIRKGARLLESWIYLVDVLDGAHGEPCIRHRGTLITSRYLKDALTVIKNYAFRYTPYPLILTIENYCSLEQQQIMARNFVEVLDNNIYLTPKNESLIRLPSPNQLKYKYLLRGKIGSVISKRYVNSKYDKDDKVAETELLVHPELSRLISIIHVKSSNNLRDDKHSANCSISISETKIRKLMEISETFTVYTSKHFVKSYPKGLRQNSSNFCPIQSWIFGIQSVSLNMQTNGKELDLNSGLFRINGNCGYVLKPPILIRGL</sequence>
<protein>
    <recommendedName>
        <fullName evidence="1">Phosphoinositide phospholipase C</fullName>
        <ecNumber evidence="1">3.1.4.11</ecNumber>
    </recommendedName>
</protein>
<reference evidence="3 4" key="1">
    <citation type="submission" date="2018-08" db="EMBL/GenBank/DDBJ databases">
        <authorList>
            <person name="Laetsch R D."/>
            <person name="Stevens L."/>
            <person name="Kumar S."/>
            <person name="Blaxter L. M."/>
        </authorList>
    </citation>
    <scope>NUCLEOTIDE SEQUENCE [LARGE SCALE GENOMIC DNA]</scope>
</reference>
<dbReference type="EMBL" id="UPTC01000370">
    <property type="protein sequence ID" value="VBB28247.1"/>
    <property type="molecule type" value="Genomic_DNA"/>
</dbReference>
<keyword evidence="4" id="KW-1185">Reference proteome</keyword>
<dbReference type="Pfam" id="PF00387">
    <property type="entry name" value="PI-PLC-Y"/>
    <property type="match status" value="1"/>
</dbReference>
<evidence type="ECO:0000256" key="1">
    <source>
        <dbReference type="RuleBase" id="RU361133"/>
    </source>
</evidence>
<dbReference type="PROSITE" id="PS50008">
    <property type="entry name" value="PIPLC_Y_DOMAIN"/>
    <property type="match status" value="1"/>
</dbReference>
<dbReference type="InterPro" id="IPR017946">
    <property type="entry name" value="PLC-like_Pdiesterase_TIM-brl"/>
</dbReference>
<dbReference type="STRING" id="6277.A0A498S8G4"/>
<dbReference type="GO" id="GO:0016042">
    <property type="term" value="P:lipid catabolic process"/>
    <property type="evidence" value="ECO:0007669"/>
    <property type="project" value="UniProtKB-KW"/>
</dbReference>
<dbReference type="OrthoDB" id="5806143at2759"/>
<organism evidence="3 4">
    <name type="scientific">Acanthocheilonema viteae</name>
    <name type="common">Filarial nematode worm</name>
    <name type="synonym">Dipetalonema viteae</name>
    <dbReference type="NCBI Taxonomy" id="6277"/>
    <lineage>
        <taxon>Eukaryota</taxon>
        <taxon>Metazoa</taxon>
        <taxon>Ecdysozoa</taxon>
        <taxon>Nematoda</taxon>
        <taxon>Chromadorea</taxon>
        <taxon>Rhabditida</taxon>
        <taxon>Spirurina</taxon>
        <taxon>Spiruromorpha</taxon>
        <taxon>Filarioidea</taxon>
        <taxon>Onchocercidae</taxon>
        <taxon>Acanthocheilonema</taxon>
    </lineage>
</organism>
<dbReference type="GO" id="GO:0035556">
    <property type="term" value="P:intracellular signal transduction"/>
    <property type="evidence" value="ECO:0007669"/>
    <property type="project" value="InterPro"/>
</dbReference>
<dbReference type="InterPro" id="IPR000909">
    <property type="entry name" value="PLipase_C_PInositol-sp_X_dom"/>
</dbReference>
<feature type="non-terminal residue" evidence="3">
    <location>
        <position position="1"/>
    </location>
</feature>
<dbReference type="PANTHER" id="PTHR10336:SF209">
    <property type="entry name" value="PHOSPHOINOSITIDE PHOSPHOLIPASE C"/>
    <property type="match status" value="1"/>
</dbReference>
<dbReference type="PROSITE" id="PS50007">
    <property type="entry name" value="PIPLC_X_DOMAIN"/>
    <property type="match status" value="1"/>
</dbReference>
<dbReference type="Proteomes" id="UP000276991">
    <property type="component" value="Unassembled WGS sequence"/>
</dbReference>
<evidence type="ECO:0000313" key="3">
    <source>
        <dbReference type="EMBL" id="VBB28247.1"/>
    </source>
</evidence>
<keyword evidence="1" id="KW-0442">Lipid degradation</keyword>
<dbReference type="InterPro" id="IPR001711">
    <property type="entry name" value="PLipase_C_Pinositol-sp_Y"/>
</dbReference>
<dbReference type="InterPro" id="IPR011993">
    <property type="entry name" value="PH-like_dom_sf"/>
</dbReference>
<dbReference type="AlphaFoldDB" id="A0A498S8G4"/>
<dbReference type="EC" id="3.1.4.11" evidence="1"/>
<accession>A0A498S8G4</accession>
<keyword evidence="1" id="KW-0443">Lipid metabolism</keyword>
<dbReference type="GO" id="GO:0004435">
    <property type="term" value="F:phosphatidylinositol-4,5-bisphosphate phospholipase C activity"/>
    <property type="evidence" value="ECO:0007669"/>
    <property type="project" value="UniProtKB-EC"/>
</dbReference>
<dbReference type="Gene3D" id="3.20.20.190">
    <property type="entry name" value="Phosphatidylinositol (PI) phosphodiesterase"/>
    <property type="match status" value="1"/>
</dbReference>
<dbReference type="Pfam" id="PF00388">
    <property type="entry name" value="PI-PLC-X"/>
    <property type="match status" value="1"/>
</dbReference>
<feature type="non-terminal residue" evidence="3">
    <location>
        <position position="563"/>
    </location>
</feature>
<name>A0A498S8G4_ACAVI</name>
<feature type="domain" description="PI-PLC Y-box" evidence="2">
    <location>
        <begin position="474"/>
        <end position="559"/>
    </location>
</feature>
<evidence type="ECO:0000313" key="4">
    <source>
        <dbReference type="Proteomes" id="UP000276991"/>
    </source>
</evidence>
<dbReference type="SUPFAM" id="SSF51695">
    <property type="entry name" value="PLC-like phosphodiesterases"/>
    <property type="match status" value="1"/>
</dbReference>
<dbReference type="PRINTS" id="PR00390">
    <property type="entry name" value="PHPHLIPASEC"/>
</dbReference>
<evidence type="ECO:0000259" key="2">
    <source>
        <dbReference type="PROSITE" id="PS50008"/>
    </source>
</evidence>